<evidence type="ECO:0000313" key="1">
    <source>
        <dbReference type="EMBL" id="MFG6461516.1"/>
    </source>
</evidence>
<gene>
    <name evidence="1" type="ORF">ACG04Q_08035</name>
</gene>
<dbReference type="RefSeq" id="WP_394510367.1">
    <property type="nucleotide sequence ID" value="NZ_JBIGHX010000002.1"/>
</dbReference>
<keyword evidence="2" id="KW-1185">Reference proteome</keyword>
<proteinExistence type="predicted"/>
<protein>
    <recommendedName>
        <fullName evidence="3">Nucleoside-diphosphate sugar epimerase</fullName>
    </recommendedName>
</protein>
<dbReference type="EMBL" id="JBIGHX010000002">
    <property type="protein sequence ID" value="MFG6461516.1"/>
    <property type="molecule type" value="Genomic_DNA"/>
</dbReference>
<dbReference type="PANTHER" id="PTHR14097:SF7">
    <property type="entry name" value="OXIDOREDUCTASE HTATIP2"/>
    <property type="match status" value="1"/>
</dbReference>
<sequence length="211" mass="22023">MPDSTTTWIAGATGLVGRALCADMPDAVALVRRPQPGALTVDYTRPASFAALPAPRRLFIALGTTLAQAGSREAFRAVDFDAVLAVARAARAAGATHCGLVSALGAYARSAVFYNRVKGEAEDALAGLGFERLVIARPSLLDGDRAALGQPHRAGEAWSLRLLRPVAGLVPLRWRPIAAARVARALRLALDQPGPVVQVLESSAMQTLGAP</sequence>
<comment type="caution">
    <text evidence="1">The sequence shown here is derived from an EMBL/GenBank/DDBJ whole genome shotgun (WGS) entry which is preliminary data.</text>
</comment>
<evidence type="ECO:0008006" key="3">
    <source>
        <dbReference type="Google" id="ProtNLM"/>
    </source>
</evidence>
<organism evidence="1 2">
    <name type="scientific">Pelomonas lactea</name>
    <dbReference type="NCBI Taxonomy" id="3299030"/>
    <lineage>
        <taxon>Bacteria</taxon>
        <taxon>Pseudomonadati</taxon>
        <taxon>Pseudomonadota</taxon>
        <taxon>Betaproteobacteria</taxon>
        <taxon>Burkholderiales</taxon>
        <taxon>Sphaerotilaceae</taxon>
        <taxon>Roseateles</taxon>
    </lineage>
</organism>
<accession>A0ABW7GI73</accession>
<name>A0ABW7GI73_9BURK</name>
<dbReference type="PANTHER" id="PTHR14097">
    <property type="entry name" value="OXIDOREDUCTASE HTATIP2"/>
    <property type="match status" value="1"/>
</dbReference>
<dbReference type="SUPFAM" id="SSF51735">
    <property type="entry name" value="NAD(P)-binding Rossmann-fold domains"/>
    <property type="match status" value="1"/>
</dbReference>
<dbReference type="Gene3D" id="3.40.50.720">
    <property type="entry name" value="NAD(P)-binding Rossmann-like Domain"/>
    <property type="match status" value="1"/>
</dbReference>
<dbReference type="Proteomes" id="UP001606302">
    <property type="component" value="Unassembled WGS sequence"/>
</dbReference>
<dbReference type="InterPro" id="IPR036291">
    <property type="entry name" value="NAD(P)-bd_dom_sf"/>
</dbReference>
<evidence type="ECO:0000313" key="2">
    <source>
        <dbReference type="Proteomes" id="UP001606302"/>
    </source>
</evidence>
<reference evidence="1 2" key="1">
    <citation type="submission" date="2024-08" db="EMBL/GenBank/DDBJ databases">
        <authorList>
            <person name="Lu H."/>
        </authorList>
    </citation>
    <scope>NUCLEOTIDE SEQUENCE [LARGE SCALE GENOMIC DNA]</scope>
    <source>
        <strain evidence="1 2">DXS20W</strain>
    </source>
</reference>